<dbReference type="InterPro" id="IPR029787">
    <property type="entry name" value="Nucleotide_cyclase"/>
</dbReference>
<organism evidence="3 4">
    <name type="scientific">Amycolatopsis acididurans</name>
    <dbReference type="NCBI Taxonomy" id="2724524"/>
    <lineage>
        <taxon>Bacteria</taxon>
        <taxon>Bacillati</taxon>
        <taxon>Actinomycetota</taxon>
        <taxon>Actinomycetes</taxon>
        <taxon>Pseudonocardiales</taxon>
        <taxon>Pseudonocardiaceae</taxon>
        <taxon>Amycolatopsis</taxon>
    </lineage>
</organism>
<dbReference type="InterPro" id="IPR043128">
    <property type="entry name" value="Rev_trsase/Diguanyl_cyclase"/>
</dbReference>
<keyword evidence="1" id="KW-0472">Membrane</keyword>
<evidence type="ECO:0000313" key="3">
    <source>
        <dbReference type="EMBL" id="NKQ58820.1"/>
    </source>
</evidence>
<dbReference type="SUPFAM" id="SSF55073">
    <property type="entry name" value="Nucleotide cyclase"/>
    <property type="match status" value="1"/>
</dbReference>
<keyword evidence="1" id="KW-1133">Transmembrane helix</keyword>
<evidence type="ECO:0000256" key="1">
    <source>
        <dbReference type="SAM" id="Phobius"/>
    </source>
</evidence>
<dbReference type="NCBIfam" id="TIGR00254">
    <property type="entry name" value="GGDEF"/>
    <property type="match status" value="1"/>
</dbReference>
<comment type="caution">
    <text evidence="3">The sequence shown here is derived from an EMBL/GenBank/DDBJ whole genome shotgun (WGS) entry which is preliminary data.</text>
</comment>
<dbReference type="Pfam" id="PF00990">
    <property type="entry name" value="GGDEF"/>
    <property type="match status" value="1"/>
</dbReference>
<gene>
    <name evidence="3" type="ORF">HFP15_38855</name>
</gene>
<dbReference type="CDD" id="cd01949">
    <property type="entry name" value="GGDEF"/>
    <property type="match status" value="1"/>
</dbReference>
<reference evidence="3 4" key="1">
    <citation type="submission" date="2020-04" db="EMBL/GenBank/DDBJ databases">
        <title>Novel species.</title>
        <authorList>
            <person name="Teo W.F.A."/>
            <person name="Lipun K."/>
            <person name="Srisuk N."/>
            <person name="Duangmal K."/>
        </authorList>
    </citation>
    <scope>NUCLEOTIDE SEQUENCE [LARGE SCALE GENOMIC DNA]</scope>
    <source>
        <strain evidence="3 4">K13G38</strain>
    </source>
</reference>
<dbReference type="PANTHER" id="PTHR45138">
    <property type="entry name" value="REGULATORY COMPONENTS OF SENSORY TRANSDUCTION SYSTEM"/>
    <property type="match status" value="1"/>
</dbReference>
<feature type="transmembrane region" description="Helical" evidence="1">
    <location>
        <begin position="162"/>
        <end position="179"/>
    </location>
</feature>
<accession>A0ABX1JIY5</accession>
<feature type="transmembrane region" description="Helical" evidence="1">
    <location>
        <begin position="43"/>
        <end position="65"/>
    </location>
</feature>
<proteinExistence type="predicted"/>
<sequence length="390" mass="42249">MHFAFLAVAALVYIELTRSIERQREFVAGTGPYLDTKSVWSFAAVLICPPILATGMVVLTYAAAWLRVWPRQRPVPLYRWTFSCSTVLCGTQAAVAVLALGMSQYPGVPQNSLPTGLVDLAVVAGAAALRWMINCALVLAAILISSPKIKPSQLFENFSEHWLEAGAFGLGLVAATLVVRDSVVLAGVVIALVAMHRGVLLAQFRRAARTDAKTGLYSPEWWHQMAQRALERAEVRGTGMAVLMLDLDHFKVINDTYGHIVGDQVLRAVAQELAAETRDYDTAGRFGGEEFIVLLPEVDAENVRGISERIRRRIHGLVIPARTEEGEAVTINDLTVSIGAAMYPSAGIGTLEELLQAADSALYKAKNNGRDQVHLATSRIPAQPGPTEPA</sequence>
<dbReference type="Gene3D" id="3.30.70.270">
    <property type="match status" value="1"/>
</dbReference>
<dbReference type="PANTHER" id="PTHR45138:SF9">
    <property type="entry name" value="DIGUANYLATE CYCLASE DGCM-RELATED"/>
    <property type="match status" value="1"/>
</dbReference>
<feature type="domain" description="GGDEF" evidence="2">
    <location>
        <begin position="238"/>
        <end position="378"/>
    </location>
</feature>
<dbReference type="PROSITE" id="PS50887">
    <property type="entry name" value="GGDEF"/>
    <property type="match status" value="1"/>
</dbReference>
<dbReference type="EMBL" id="JAAXLS010000067">
    <property type="protein sequence ID" value="NKQ58820.1"/>
    <property type="molecule type" value="Genomic_DNA"/>
</dbReference>
<feature type="transmembrane region" description="Helical" evidence="1">
    <location>
        <begin position="185"/>
        <end position="204"/>
    </location>
</feature>
<protein>
    <submittedName>
        <fullName evidence="3">GGDEF domain-containing protein</fullName>
    </submittedName>
</protein>
<dbReference type="Proteomes" id="UP000715441">
    <property type="component" value="Unassembled WGS sequence"/>
</dbReference>
<keyword evidence="4" id="KW-1185">Reference proteome</keyword>
<evidence type="ECO:0000313" key="4">
    <source>
        <dbReference type="Proteomes" id="UP000715441"/>
    </source>
</evidence>
<dbReference type="InterPro" id="IPR000160">
    <property type="entry name" value="GGDEF_dom"/>
</dbReference>
<feature type="transmembrane region" description="Helical" evidence="1">
    <location>
        <begin position="120"/>
        <end position="142"/>
    </location>
</feature>
<dbReference type="SMART" id="SM00267">
    <property type="entry name" value="GGDEF"/>
    <property type="match status" value="1"/>
</dbReference>
<dbReference type="InterPro" id="IPR050469">
    <property type="entry name" value="Diguanylate_Cyclase"/>
</dbReference>
<evidence type="ECO:0000259" key="2">
    <source>
        <dbReference type="PROSITE" id="PS50887"/>
    </source>
</evidence>
<feature type="transmembrane region" description="Helical" evidence="1">
    <location>
        <begin position="77"/>
        <end position="100"/>
    </location>
</feature>
<name>A0ABX1JIY5_9PSEU</name>
<keyword evidence="1" id="KW-0812">Transmembrane</keyword>